<dbReference type="GO" id="GO:0006955">
    <property type="term" value="P:immune response"/>
    <property type="evidence" value="ECO:0007669"/>
    <property type="project" value="TreeGrafter"/>
</dbReference>
<dbReference type="Gene3D" id="3.40.50.300">
    <property type="entry name" value="P-loop containing nucleotide triphosphate hydrolases"/>
    <property type="match status" value="3"/>
</dbReference>
<proteinExistence type="predicted"/>
<sequence length="856" mass="95658">MGGEESKPPPPRQPSPPPPRKPSPPPPKLEFDQPWRKMTWGGKDQIEQKLMTFRIKGSSARFVRILVVGEVGAGKSSFINSVNNAFQGRITSGALVDGIGGTSFTKKYKTHFIEAEDGSPLPFVFNNIMGLEDRESGASAEDIIRAIKGLLQEGFNFEHTSSKSEKDPGYRSNPSVEDQATCLVNIIAADKISLMKDEVIDKLRKIRQAATDMSMPQVIIMTKPELACPLVQQDIRKIYTSKKIKEKMEVCSNCVGIPMNHIFPVKNYHEEIDTDDDMDLLILKAVEQIVNNAADLLKKQVANTFRGECIDKFDQPWRKMTWGGKDQIEQKLRTFRIKGSSARFVRILVVGEVGAGKSSFINSVNNVFQGRITSGALVDGTGGTSFTKYATEDGSHLPFVFNDIMGLEDRESGASAEDIIRAIKGLLQEGFNFEHTSSKSEKDPGYRSNPSVEDQTTCLVNIIAADKISLMNDGVINKLKKFRQAATDMNMPQVIIMTKPELACPLVKEDTRKIYTSKKIKEKMEMCSNCLGIPMNYIFPVKNYHEEIDTDEDMDLLILKAVDQIVNNAADLLKCESINSEFDKPWRKLPWGGKDQIEQKLRTFRIKGSSARFVRILVVGEVGAGKSSFINSVNNAFQGRITSGALVDKTGGTSFTKKYKTHYIEAEDGSHLPFVFNDIMGLEEKESGANALDIIRALNGFLEEGYDFEDAYSGLMKDLGYRSNPSVEDQTSCLVNIIAADKISMMNDGVIDKLRKIRQAATERGMPQVIIMTRPDLACQLVQQDIRKIYTSKKIKEKMQECSNQLGIPMNYIFPVKNYHEEIDTNDDMDFLILKALEQIANNAADLLKEQSNEKN</sequence>
<dbReference type="PANTHER" id="PTHR14241">
    <property type="entry name" value="INTERFERON-INDUCED PROTEIN 44"/>
    <property type="match status" value="1"/>
</dbReference>
<evidence type="ECO:0000313" key="2">
    <source>
        <dbReference type="EMBL" id="KAK3511094.1"/>
    </source>
</evidence>
<dbReference type="AlphaFoldDB" id="A0AAE0UL62"/>
<dbReference type="CDD" id="cd00882">
    <property type="entry name" value="Ras_like_GTPase"/>
    <property type="match status" value="2"/>
</dbReference>
<protein>
    <recommendedName>
        <fullName evidence="4">Interferon-induced protein 44-like</fullName>
    </recommendedName>
</protein>
<gene>
    <name evidence="2" type="ORF">QTP70_030285</name>
</gene>
<organism evidence="2 3">
    <name type="scientific">Hemibagrus guttatus</name>
    <dbReference type="NCBI Taxonomy" id="175788"/>
    <lineage>
        <taxon>Eukaryota</taxon>
        <taxon>Metazoa</taxon>
        <taxon>Chordata</taxon>
        <taxon>Craniata</taxon>
        <taxon>Vertebrata</taxon>
        <taxon>Euteleostomi</taxon>
        <taxon>Actinopterygii</taxon>
        <taxon>Neopterygii</taxon>
        <taxon>Teleostei</taxon>
        <taxon>Ostariophysi</taxon>
        <taxon>Siluriformes</taxon>
        <taxon>Bagridae</taxon>
        <taxon>Hemibagrus</taxon>
    </lineage>
</organism>
<keyword evidence="3" id="KW-1185">Reference proteome</keyword>
<dbReference type="EMBL" id="JAUCMX010000025">
    <property type="protein sequence ID" value="KAK3511094.1"/>
    <property type="molecule type" value="Genomic_DNA"/>
</dbReference>
<dbReference type="PANTHER" id="PTHR14241:SF1">
    <property type="entry name" value="INTERFERON-INDUCED PROTEIN 44-RELATED"/>
    <property type="match status" value="1"/>
</dbReference>
<comment type="caution">
    <text evidence="2">The sequence shown here is derived from an EMBL/GenBank/DDBJ whole genome shotgun (WGS) entry which is preliminary data.</text>
</comment>
<dbReference type="SUPFAM" id="SSF52540">
    <property type="entry name" value="P-loop containing nucleoside triphosphate hydrolases"/>
    <property type="match status" value="3"/>
</dbReference>
<feature type="compositionally biased region" description="Pro residues" evidence="1">
    <location>
        <begin position="8"/>
        <end position="28"/>
    </location>
</feature>
<dbReference type="InterPro" id="IPR027417">
    <property type="entry name" value="P-loop_NTPase"/>
</dbReference>
<evidence type="ECO:0008006" key="4">
    <source>
        <dbReference type="Google" id="ProtNLM"/>
    </source>
</evidence>
<evidence type="ECO:0000256" key="1">
    <source>
        <dbReference type="SAM" id="MobiDB-lite"/>
    </source>
</evidence>
<evidence type="ECO:0000313" key="3">
    <source>
        <dbReference type="Proteomes" id="UP001274896"/>
    </source>
</evidence>
<name>A0AAE0UL62_9TELE</name>
<feature type="region of interest" description="Disordered" evidence="1">
    <location>
        <begin position="1"/>
        <end position="34"/>
    </location>
</feature>
<accession>A0AAE0UL62</accession>
<reference evidence="2" key="1">
    <citation type="submission" date="2023-06" db="EMBL/GenBank/DDBJ databases">
        <title>Male Hemibagrus guttatus genome.</title>
        <authorList>
            <person name="Bian C."/>
        </authorList>
    </citation>
    <scope>NUCLEOTIDE SEQUENCE</scope>
    <source>
        <strain evidence="2">Male_cb2023</strain>
        <tissue evidence="2">Muscle</tissue>
    </source>
</reference>
<dbReference type="Proteomes" id="UP001274896">
    <property type="component" value="Unassembled WGS sequence"/>
</dbReference>